<dbReference type="SUPFAM" id="SSF52317">
    <property type="entry name" value="Class I glutamine amidotransferase-like"/>
    <property type="match status" value="1"/>
</dbReference>
<dbReference type="PANTHER" id="PTHR43130:SF3">
    <property type="entry name" value="HTH-TYPE TRANSCRIPTIONAL REGULATOR RV1931C"/>
    <property type="match status" value="1"/>
</dbReference>
<accession>A0A9W6MPC4</accession>
<reference evidence="4" key="1">
    <citation type="journal article" date="2014" name="Int. J. Syst. Evol. Microbiol.">
        <title>Complete genome sequence of Corynebacterium casei LMG S-19264T (=DSM 44701T), isolated from a smear-ripened cheese.</title>
        <authorList>
            <consortium name="US DOE Joint Genome Institute (JGI-PGF)"/>
            <person name="Walter F."/>
            <person name="Albersmeier A."/>
            <person name="Kalinowski J."/>
            <person name="Ruckert C."/>
        </authorList>
    </citation>
    <scope>NUCLEOTIDE SEQUENCE</scope>
    <source>
        <strain evidence="4">VKM B-1513</strain>
    </source>
</reference>
<reference evidence="4" key="2">
    <citation type="submission" date="2023-01" db="EMBL/GenBank/DDBJ databases">
        <authorList>
            <person name="Sun Q."/>
            <person name="Evtushenko L."/>
        </authorList>
    </citation>
    <scope>NUCLEOTIDE SEQUENCE</scope>
    <source>
        <strain evidence="4">VKM B-1513</strain>
    </source>
</reference>
<dbReference type="Pfam" id="PF12833">
    <property type="entry name" value="HTH_18"/>
    <property type="match status" value="1"/>
</dbReference>
<dbReference type="Pfam" id="PF01965">
    <property type="entry name" value="DJ-1_PfpI"/>
    <property type="match status" value="1"/>
</dbReference>
<dbReference type="PROSITE" id="PS01124">
    <property type="entry name" value="HTH_ARAC_FAMILY_2"/>
    <property type="match status" value="1"/>
</dbReference>
<organism evidence="4 5">
    <name type="scientific">Maricaulis virginensis</name>
    <dbReference type="NCBI Taxonomy" id="144022"/>
    <lineage>
        <taxon>Bacteria</taxon>
        <taxon>Pseudomonadati</taxon>
        <taxon>Pseudomonadota</taxon>
        <taxon>Alphaproteobacteria</taxon>
        <taxon>Maricaulales</taxon>
        <taxon>Maricaulaceae</taxon>
        <taxon>Maricaulis</taxon>
    </lineage>
</organism>
<evidence type="ECO:0000313" key="5">
    <source>
        <dbReference type="Proteomes" id="UP001143486"/>
    </source>
</evidence>
<dbReference type="Gene3D" id="1.10.10.60">
    <property type="entry name" value="Homeodomain-like"/>
    <property type="match status" value="1"/>
</dbReference>
<dbReference type="EMBL" id="BSFE01000006">
    <property type="protein sequence ID" value="GLK52811.1"/>
    <property type="molecule type" value="Genomic_DNA"/>
</dbReference>
<dbReference type="InterPro" id="IPR002818">
    <property type="entry name" value="DJ-1/PfpI"/>
</dbReference>
<evidence type="ECO:0000259" key="3">
    <source>
        <dbReference type="PROSITE" id="PS01124"/>
    </source>
</evidence>
<dbReference type="Gene3D" id="3.40.50.880">
    <property type="match status" value="1"/>
</dbReference>
<keyword evidence="1" id="KW-0805">Transcription regulation</keyword>
<dbReference type="InterPro" id="IPR009057">
    <property type="entry name" value="Homeodomain-like_sf"/>
</dbReference>
<keyword evidence="2" id="KW-0804">Transcription</keyword>
<sequence length="334" mass="35865">MAGMDTPHTIVFLIYPGFQLLDLTGPLAMFSAANRAAGRRLYDIRVAAPQAGNVASSSGLAVNAGDSAAAAAARLGPGSTAIVAGGEEPGVRAALDEADVQAFIDTAFDRAGRVASVCSGTFLLARRGHLDGCRVTTHWRSAARLQRYYPALEVEPDAIFVRDGKVWTSAGVTAGIDLALALIETDHDRDLALAVARENVVYRMRSGGQAQFSADLAAQGADDRRLARLAEAVRAAPERDWSVAAMCDTLAVSPRTLSRLCRREMTTSPAAFIERVRIDLARCLLVETRQRIDTVAQACGFGTHQRMDRAFMRQLGVTPSDYRARFTSPLKEEA</sequence>
<keyword evidence="5" id="KW-1185">Reference proteome</keyword>
<evidence type="ECO:0000313" key="4">
    <source>
        <dbReference type="EMBL" id="GLK52811.1"/>
    </source>
</evidence>
<dbReference type="Proteomes" id="UP001143486">
    <property type="component" value="Unassembled WGS sequence"/>
</dbReference>
<dbReference type="GO" id="GO:0043565">
    <property type="term" value="F:sequence-specific DNA binding"/>
    <property type="evidence" value="ECO:0007669"/>
    <property type="project" value="InterPro"/>
</dbReference>
<protein>
    <submittedName>
        <fullName evidence="4">AraC family transcriptional regulator</fullName>
    </submittedName>
</protein>
<feature type="domain" description="HTH araC/xylS-type" evidence="3">
    <location>
        <begin position="227"/>
        <end position="325"/>
    </location>
</feature>
<evidence type="ECO:0000256" key="2">
    <source>
        <dbReference type="ARBA" id="ARBA00023163"/>
    </source>
</evidence>
<dbReference type="AlphaFoldDB" id="A0A9W6MPC4"/>
<dbReference type="InterPro" id="IPR018060">
    <property type="entry name" value="HTH_AraC"/>
</dbReference>
<proteinExistence type="predicted"/>
<dbReference type="GO" id="GO:0003700">
    <property type="term" value="F:DNA-binding transcription factor activity"/>
    <property type="evidence" value="ECO:0007669"/>
    <property type="project" value="InterPro"/>
</dbReference>
<gene>
    <name evidence="4" type="ORF">GCM10017621_23190</name>
</gene>
<dbReference type="SMART" id="SM00342">
    <property type="entry name" value="HTH_ARAC"/>
    <property type="match status" value="1"/>
</dbReference>
<dbReference type="InterPro" id="IPR029062">
    <property type="entry name" value="Class_I_gatase-like"/>
</dbReference>
<name>A0A9W6MPC4_9PROT</name>
<dbReference type="SUPFAM" id="SSF46689">
    <property type="entry name" value="Homeodomain-like"/>
    <property type="match status" value="1"/>
</dbReference>
<comment type="caution">
    <text evidence="4">The sequence shown here is derived from an EMBL/GenBank/DDBJ whole genome shotgun (WGS) entry which is preliminary data.</text>
</comment>
<dbReference type="CDD" id="cd03137">
    <property type="entry name" value="GATase1_AraC_1"/>
    <property type="match status" value="1"/>
</dbReference>
<dbReference type="InterPro" id="IPR052158">
    <property type="entry name" value="INH-QAR"/>
</dbReference>
<evidence type="ECO:0000256" key="1">
    <source>
        <dbReference type="ARBA" id="ARBA00023015"/>
    </source>
</evidence>
<dbReference type="PANTHER" id="PTHR43130">
    <property type="entry name" value="ARAC-FAMILY TRANSCRIPTIONAL REGULATOR"/>
    <property type="match status" value="1"/>
</dbReference>